<sequence length="180" mass="20420">MSQSSSSGEVESIPKETRALEGELEIMELPSGFLIIILPESPQVLRVAVSLLNEMIQSHSHLHTDILEYFSRNDETPVANEVVLTRPGRLDSSVSPDDFPSGLTYLHHSRMAALDLLFGAFGLEFLFDLVLNNLLWLPVFEIWALVVLMLFTTEARLRRLFRFFARSSFGFVFVFCHTTL</sequence>
<name>A0A9P7YFB9_9HELO</name>
<dbReference type="Proteomes" id="UP000824998">
    <property type="component" value="Unassembled WGS sequence"/>
</dbReference>
<keyword evidence="1" id="KW-1133">Transmembrane helix</keyword>
<keyword evidence="1" id="KW-0812">Transmembrane</keyword>
<protein>
    <submittedName>
        <fullName evidence="2">Uncharacterized protein</fullName>
    </submittedName>
</protein>
<dbReference type="AlphaFoldDB" id="A0A9P7YFB9"/>
<accession>A0A9P7YFB9</accession>
<keyword evidence="3" id="KW-1185">Reference proteome</keyword>
<evidence type="ECO:0000313" key="2">
    <source>
        <dbReference type="EMBL" id="KAG9231948.1"/>
    </source>
</evidence>
<keyword evidence="1" id="KW-0472">Membrane</keyword>
<comment type="caution">
    <text evidence="2">The sequence shown here is derived from an EMBL/GenBank/DDBJ whole genome shotgun (WGS) entry which is preliminary data.</text>
</comment>
<gene>
    <name evidence="2" type="ORF">BJ875DRAFT_99766</name>
</gene>
<feature type="transmembrane region" description="Helical" evidence="1">
    <location>
        <begin position="133"/>
        <end position="152"/>
    </location>
</feature>
<proteinExistence type="predicted"/>
<reference evidence="2" key="1">
    <citation type="journal article" date="2021" name="IMA Fungus">
        <title>Genomic characterization of three marine fungi, including Emericellopsis atlantica sp. nov. with signatures of a generalist lifestyle and marine biomass degradation.</title>
        <authorList>
            <person name="Hagestad O.C."/>
            <person name="Hou L."/>
            <person name="Andersen J.H."/>
            <person name="Hansen E.H."/>
            <person name="Altermark B."/>
            <person name="Li C."/>
            <person name="Kuhnert E."/>
            <person name="Cox R.J."/>
            <person name="Crous P.W."/>
            <person name="Spatafora J.W."/>
            <person name="Lail K."/>
            <person name="Amirebrahimi M."/>
            <person name="Lipzen A."/>
            <person name="Pangilinan J."/>
            <person name="Andreopoulos W."/>
            <person name="Hayes R.D."/>
            <person name="Ng V."/>
            <person name="Grigoriev I.V."/>
            <person name="Jackson S.A."/>
            <person name="Sutton T.D.S."/>
            <person name="Dobson A.D.W."/>
            <person name="Rama T."/>
        </authorList>
    </citation>
    <scope>NUCLEOTIDE SEQUENCE</scope>
    <source>
        <strain evidence="2">TRa018bII</strain>
    </source>
</reference>
<organism evidence="2 3">
    <name type="scientific">Amylocarpus encephaloides</name>
    <dbReference type="NCBI Taxonomy" id="45428"/>
    <lineage>
        <taxon>Eukaryota</taxon>
        <taxon>Fungi</taxon>
        <taxon>Dikarya</taxon>
        <taxon>Ascomycota</taxon>
        <taxon>Pezizomycotina</taxon>
        <taxon>Leotiomycetes</taxon>
        <taxon>Helotiales</taxon>
        <taxon>Helotiales incertae sedis</taxon>
        <taxon>Amylocarpus</taxon>
    </lineage>
</organism>
<evidence type="ECO:0000256" key="1">
    <source>
        <dbReference type="SAM" id="Phobius"/>
    </source>
</evidence>
<evidence type="ECO:0000313" key="3">
    <source>
        <dbReference type="Proteomes" id="UP000824998"/>
    </source>
</evidence>
<dbReference type="EMBL" id="MU251572">
    <property type="protein sequence ID" value="KAG9231948.1"/>
    <property type="molecule type" value="Genomic_DNA"/>
</dbReference>